<dbReference type="Proteomes" id="UP000294853">
    <property type="component" value="Chromosome"/>
</dbReference>
<evidence type="ECO:0000259" key="1">
    <source>
        <dbReference type="Pfam" id="PF00535"/>
    </source>
</evidence>
<dbReference type="Gene3D" id="3.90.550.10">
    <property type="entry name" value="Spore Coat Polysaccharide Biosynthesis Protein SpsA, Chain A"/>
    <property type="match status" value="1"/>
</dbReference>
<dbReference type="InterPro" id="IPR001173">
    <property type="entry name" value="Glyco_trans_2-like"/>
</dbReference>
<organism evidence="2 3">
    <name type="scientific">Nocardioides seonyuensis</name>
    <dbReference type="NCBI Taxonomy" id="2518371"/>
    <lineage>
        <taxon>Bacteria</taxon>
        <taxon>Bacillati</taxon>
        <taxon>Actinomycetota</taxon>
        <taxon>Actinomycetes</taxon>
        <taxon>Propionibacteriales</taxon>
        <taxon>Nocardioidaceae</taxon>
        <taxon>Nocardioides</taxon>
    </lineage>
</organism>
<keyword evidence="3" id="KW-1185">Reference proteome</keyword>
<protein>
    <submittedName>
        <fullName evidence="2">Glycosyltransferase</fullName>
    </submittedName>
</protein>
<dbReference type="KEGG" id="nsn:EXE58_03525"/>
<dbReference type="PANTHER" id="PTHR43685">
    <property type="entry name" value="GLYCOSYLTRANSFERASE"/>
    <property type="match status" value="1"/>
</dbReference>
<dbReference type="GO" id="GO:0016740">
    <property type="term" value="F:transferase activity"/>
    <property type="evidence" value="ECO:0007669"/>
    <property type="project" value="UniProtKB-KW"/>
</dbReference>
<gene>
    <name evidence="2" type="ORF">EXE58_03525</name>
</gene>
<name>A0A4P7IC22_9ACTN</name>
<dbReference type="AlphaFoldDB" id="A0A4P7IC22"/>
<dbReference type="Pfam" id="PF00535">
    <property type="entry name" value="Glycos_transf_2"/>
    <property type="match status" value="1"/>
</dbReference>
<dbReference type="InterPro" id="IPR050834">
    <property type="entry name" value="Glycosyltransf_2"/>
</dbReference>
<evidence type="ECO:0000313" key="3">
    <source>
        <dbReference type="Proteomes" id="UP000294853"/>
    </source>
</evidence>
<keyword evidence="2" id="KW-0808">Transferase</keyword>
<feature type="domain" description="Glycosyltransferase 2-like" evidence="1">
    <location>
        <begin position="8"/>
        <end position="153"/>
    </location>
</feature>
<sequence length="295" mass="31957">MESLPSVSVIVPVRDDPRLADCLQALRSQTYPADLVEVLVADNGSSPPVSESLGPECPARCVWEPSGGSYTARNAAVAASRGAVLAFTDADCLPASTWLEEAVSSIVGGADIVAGRVEVYARDDRKPHPVEAYELVQAFPQEVYVRRGGGSVTANMCTTRAAFDAAGPFRPELMSGADIEWSQRANTLGLRTVYAPAAVVRHPARSSYRELNRKLERVITGRHERDRLDGGPAIAPWPTPRSIVPPLGAFRRVRASSLPTARARAAYVVGEFYHRYAAAWYVLRLARRTRAKGST</sequence>
<dbReference type="InterPro" id="IPR029044">
    <property type="entry name" value="Nucleotide-diphossugar_trans"/>
</dbReference>
<evidence type="ECO:0000313" key="2">
    <source>
        <dbReference type="EMBL" id="QBX54629.1"/>
    </source>
</evidence>
<proteinExistence type="predicted"/>
<dbReference type="PANTHER" id="PTHR43685:SF2">
    <property type="entry name" value="GLYCOSYLTRANSFERASE 2-LIKE DOMAIN-CONTAINING PROTEIN"/>
    <property type="match status" value="1"/>
</dbReference>
<dbReference type="OrthoDB" id="9797391at2"/>
<dbReference type="SUPFAM" id="SSF53448">
    <property type="entry name" value="Nucleotide-diphospho-sugar transferases"/>
    <property type="match status" value="1"/>
</dbReference>
<dbReference type="RefSeq" id="WP_135266601.1">
    <property type="nucleotide sequence ID" value="NZ_CP038436.1"/>
</dbReference>
<dbReference type="EMBL" id="CP038436">
    <property type="protein sequence ID" value="QBX54629.1"/>
    <property type="molecule type" value="Genomic_DNA"/>
</dbReference>
<accession>A0A4P7IC22</accession>
<reference evidence="2 3" key="1">
    <citation type="submission" date="2019-03" db="EMBL/GenBank/DDBJ databases">
        <title>Three New Species of Nocardioides, Nocardioides euryhalodurans sp. nov., Nocardioides seonyuensis sp. nov. and Nocardioides eburneoflavus sp. nov. Iolated from Soil.</title>
        <authorList>
            <person name="Roh S.G."/>
            <person name="Lee C."/>
            <person name="Kim M.-K."/>
            <person name="Kim S.B."/>
        </authorList>
    </citation>
    <scope>NUCLEOTIDE SEQUENCE [LARGE SCALE GENOMIC DNA]</scope>
    <source>
        <strain evidence="2 3">MMS17-SY207-3</strain>
    </source>
</reference>